<keyword evidence="1" id="KW-0472">Membrane</keyword>
<keyword evidence="1" id="KW-1133">Transmembrane helix</keyword>
<sequence>MSGASWKKTPERPYLEINVEKWHATTRSKTDIPKGDMTDFMLIATGAPTQIAVTNTESGGRSGRMTLHIRGKNLYTQVNVVSVLPTLTCVYRFFPRMCNAIRPLLPPLSVFVTAICVGAPVAINIKSVMSPLGISVLLLVLHAISQH</sequence>
<proteinExistence type="predicted"/>
<dbReference type="Proteomes" id="UP000834106">
    <property type="component" value="Chromosome 12"/>
</dbReference>
<reference evidence="2" key="1">
    <citation type="submission" date="2023-05" db="EMBL/GenBank/DDBJ databases">
        <authorList>
            <person name="Huff M."/>
        </authorList>
    </citation>
    <scope>NUCLEOTIDE SEQUENCE</scope>
</reference>
<protein>
    <submittedName>
        <fullName evidence="2">Uncharacterized protein</fullName>
    </submittedName>
</protein>
<keyword evidence="3" id="KW-1185">Reference proteome</keyword>
<keyword evidence="1" id="KW-0812">Transmembrane</keyword>
<evidence type="ECO:0000313" key="2">
    <source>
        <dbReference type="EMBL" id="CAI9772504.1"/>
    </source>
</evidence>
<name>A0AAD1ZNG5_9LAMI</name>
<dbReference type="AlphaFoldDB" id="A0AAD1ZNG5"/>
<organism evidence="2 3">
    <name type="scientific">Fraxinus pennsylvanica</name>
    <dbReference type="NCBI Taxonomy" id="56036"/>
    <lineage>
        <taxon>Eukaryota</taxon>
        <taxon>Viridiplantae</taxon>
        <taxon>Streptophyta</taxon>
        <taxon>Embryophyta</taxon>
        <taxon>Tracheophyta</taxon>
        <taxon>Spermatophyta</taxon>
        <taxon>Magnoliopsida</taxon>
        <taxon>eudicotyledons</taxon>
        <taxon>Gunneridae</taxon>
        <taxon>Pentapetalae</taxon>
        <taxon>asterids</taxon>
        <taxon>lamiids</taxon>
        <taxon>Lamiales</taxon>
        <taxon>Oleaceae</taxon>
        <taxon>Oleeae</taxon>
        <taxon>Fraxinus</taxon>
    </lineage>
</organism>
<gene>
    <name evidence="2" type="ORF">FPE_LOCUS19934</name>
</gene>
<accession>A0AAD1ZNG5</accession>
<dbReference type="EMBL" id="OU503047">
    <property type="protein sequence ID" value="CAI9772504.1"/>
    <property type="molecule type" value="Genomic_DNA"/>
</dbReference>
<feature type="transmembrane region" description="Helical" evidence="1">
    <location>
        <begin position="128"/>
        <end position="145"/>
    </location>
</feature>
<feature type="transmembrane region" description="Helical" evidence="1">
    <location>
        <begin position="100"/>
        <end position="121"/>
    </location>
</feature>
<evidence type="ECO:0000313" key="3">
    <source>
        <dbReference type="Proteomes" id="UP000834106"/>
    </source>
</evidence>
<evidence type="ECO:0000256" key="1">
    <source>
        <dbReference type="SAM" id="Phobius"/>
    </source>
</evidence>